<feature type="region of interest" description="Disordered" evidence="1">
    <location>
        <begin position="101"/>
        <end position="177"/>
    </location>
</feature>
<keyword evidence="3" id="KW-1185">Reference proteome</keyword>
<dbReference type="EMBL" id="JAPWTJ010000021">
    <property type="protein sequence ID" value="KAJ8985015.1"/>
    <property type="molecule type" value="Genomic_DNA"/>
</dbReference>
<feature type="compositionally biased region" description="Low complexity" evidence="1">
    <location>
        <begin position="151"/>
        <end position="165"/>
    </location>
</feature>
<feature type="compositionally biased region" description="Polar residues" evidence="1">
    <location>
        <begin position="294"/>
        <end position="305"/>
    </location>
</feature>
<gene>
    <name evidence="2" type="ORF">NQ317_016926</name>
</gene>
<feature type="compositionally biased region" description="Basic and acidic residues" evidence="1">
    <location>
        <begin position="280"/>
        <end position="292"/>
    </location>
</feature>
<feature type="region of interest" description="Disordered" evidence="1">
    <location>
        <begin position="278"/>
        <end position="305"/>
    </location>
</feature>
<reference evidence="2" key="1">
    <citation type="journal article" date="2023" name="Insect Mol. Biol.">
        <title>Genome sequencing provides insights into the evolution of gene families encoding plant cell wall-degrading enzymes in longhorned beetles.</title>
        <authorList>
            <person name="Shin N.R."/>
            <person name="Okamura Y."/>
            <person name="Kirsch R."/>
            <person name="Pauchet Y."/>
        </authorList>
    </citation>
    <scope>NUCLEOTIDE SEQUENCE</scope>
    <source>
        <strain evidence="2">MMC_N1</strain>
    </source>
</reference>
<feature type="region of interest" description="Disordered" evidence="1">
    <location>
        <begin position="1"/>
        <end position="42"/>
    </location>
</feature>
<evidence type="ECO:0000313" key="3">
    <source>
        <dbReference type="Proteomes" id="UP001162164"/>
    </source>
</evidence>
<feature type="compositionally biased region" description="Basic and acidic residues" evidence="1">
    <location>
        <begin position="26"/>
        <end position="42"/>
    </location>
</feature>
<name>A0ABQ9K328_9CUCU</name>
<protein>
    <submittedName>
        <fullName evidence="2">Uncharacterized protein</fullName>
    </submittedName>
</protein>
<accession>A0ABQ9K328</accession>
<sequence length="471" mass="53969">MRQTSVLTRKRRKKLEKFRSTNNVGKDSEEIRELQEKKSSVESAIRRLREQSLPKNLEHGTESELIKRAVSVEDLSGSKPLQASRKSVTKILGLFKKYEDQENKRKDKVVKKSKTKESGKATKCSEKESDKTTESVIVCNNDDNKVNLKDSNSNAKAEASSNYSSQSEKLDKKERPRSLLFDKVKHFQTAYNGARSDTVLNTSKDKEPKAKSKLPVNSFRRSLNLDNLTEPAKFYETPSKSNASENSESKLDRRNLKLDLSTIPNRDELLVVIEPAAGTSREKARESNKDQNLHPFTSHSEKSNLLSPGDDYLSCDSWSVCSDNHHTNDLHSPVSPNGHIYSGDENESVIDRIRRKSFYTRFNEKKKPRRPSASRSYRNIDLDYKAPTDYSSLDRRTYDYRTPHRSSYTSSIPEPGKDYKSNIRSSSLLNDYVNVPNRYQTYNSKIGRPASSLYAPRIILWMICFRLLNTE</sequence>
<dbReference type="Proteomes" id="UP001162164">
    <property type="component" value="Unassembled WGS sequence"/>
</dbReference>
<proteinExistence type="predicted"/>
<feature type="region of interest" description="Disordered" evidence="1">
    <location>
        <begin position="198"/>
        <end position="218"/>
    </location>
</feature>
<comment type="caution">
    <text evidence="2">The sequence shown here is derived from an EMBL/GenBank/DDBJ whole genome shotgun (WGS) entry which is preliminary data.</text>
</comment>
<organism evidence="2 3">
    <name type="scientific">Molorchus minor</name>
    <dbReference type="NCBI Taxonomy" id="1323400"/>
    <lineage>
        <taxon>Eukaryota</taxon>
        <taxon>Metazoa</taxon>
        <taxon>Ecdysozoa</taxon>
        <taxon>Arthropoda</taxon>
        <taxon>Hexapoda</taxon>
        <taxon>Insecta</taxon>
        <taxon>Pterygota</taxon>
        <taxon>Neoptera</taxon>
        <taxon>Endopterygota</taxon>
        <taxon>Coleoptera</taxon>
        <taxon>Polyphaga</taxon>
        <taxon>Cucujiformia</taxon>
        <taxon>Chrysomeloidea</taxon>
        <taxon>Cerambycidae</taxon>
        <taxon>Lamiinae</taxon>
        <taxon>Monochamini</taxon>
        <taxon>Molorchus</taxon>
    </lineage>
</organism>
<feature type="non-terminal residue" evidence="2">
    <location>
        <position position="471"/>
    </location>
</feature>
<feature type="region of interest" description="Disordered" evidence="1">
    <location>
        <begin position="230"/>
        <end position="251"/>
    </location>
</feature>
<evidence type="ECO:0000256" key="1">
    <source>
        <dbReference type="SAM" id="MobiDB-lite"/>
    </source>
</evidence>
<feature type="compositionally biased region" description="Basic and acidic residues" evidence="1">
    <location>
        <begin position="168"/>
        <end position="177"/>
    </location>
</feature>
<evidence type="ECO:0000313" key="2">
    <source>
        <dbReference type="EMBL" id="KAJ8985015.1"/>
    </source>
</evidence>
<feature type="compositionally biased region" description="Basic and acidic residues" evidence="1">
    <location>
        <begin position="115"/>
        <end position="133"/>
    </location>
</feature>